<feature type="transmembrane region" description="Helical" evidence="1">
    <location>
        <begin position="54"/>
        <end position="72"/>
    </location>
</feature>
<protein>
    <recommendedName>
        <fullName evidence="2">DUF1648 domain-containing protein</fullName>
    </recommendedName>
</protein>
<accession>A0ABN6MG94</accession>
<feature type="transmembrane region" description="Helical" evidence="1">
    <location>
        <begin position="150"/>
        <end position="170"/>
    </location>
</feature>
<gene>
    <name evidence="3" type="ORF">CE91St30_11500</name>
</gene>
<dbReference type="EMBL" id="AP025564">
    <property type="protein sequence ID" value="BDE95817.1"/>
    <property type="molecule type" value="Genomic_DNA"/>
</dbReference>
<dbReference type="InterPro" id="IPR025962">
    <property type="entry name" value="SdpI/YhfL"/>
</dbReference>
<keyword evidence="1" id="KW-0472">Membrane</keyword>
<feature type="domain" description="DUF1648" evidence="2">
    <location>
        <begin position="155"/>
        <end position="199"/>
    </location>
</feature>
<dbReference type="InterPro" id="IPR012867">
    <property type="entry name" value="DUF1648"/>
</dbReference>
<keyword evidence="4" id="KW-1185">Reference proteome</keyword>
<feature type="transmembrane region" description="Helical" evidence="1">
    <location>
        <begin position="226"/>
        <end position="249"/>
    </location>
</feature>
<organism evidence="3 4">
    <name type="scientific">Raoultibacter timonensis</name>
    <dbReference type="NCBI Taxonomy" id="1907662"/>
    <lineage>
        <taxon>Bacteria</taxon>
        <taxon>Bacillati</taxon>
        <taxon>Actinomycetota</taxon>
        <taxon>Coriobacteriia</taxon>
        <taxon>Eggerthellales</taxon>
        <taxon>Eggerthellaceae</taxon>
        <taxon>Raoultibacter</taxon>
    </lineage>
</organism>
<dbReference type="RefSeq" id="WP_244412057.1">
    <property type="nucleotide sequence ID" value="NZ_AP025564.1"/>
</dbReference>
<keyword evidence="1" id="KW-1133">Transmembrane helix</keyword>
<reference evidence="3 4" key="1">
    <citation type="submission" date="2022-01" db="EMBL/GenBank/DDBJ databases">
        <title>Novel bile acid biosynthetic pathways are enriched in the microbiome of centenarians.</title>
        <authorList>
            <person name="Sato Y."/>
            <person name="Atarashi K."/>
            <person name="Plichta R.D."/>
            <person name="Arai Y."/>
            <person name="Sasajima S."/>
            <person name="Kearney M.S."/>
            <person name="Suda W."/>
            <person name="Takeshita K."/>
            <person name="Sasaki T."/>
            <person name="Okamoto S."/>
            <person name="Skelly N.A."/>
            <person name="Okamura Y."/>
            <person name="Vlamakis H."/>
            <person name="Li Y."/>
            <person name="Tanoue T."/>
            <person name="Takei H."/>
            <person name="Nittono H."/>
            <person name="Narushima S."/>
            <person name="Irie J."/>
            <person name="Itoh H."/>
            <person name="Moriya K."/>
            <person name="Sugiura Y."/>
            <person name="Suematsu M."/>
            <person name="Moritoki N."/>
            <person name="Shibata S."/>
            <person name="Littman R.D."/>
            <person name="Fischbach A.M."/>
            <person name="Uwamino Y."/>
            <person name="Inoue T."/>
            <person name="Honda A."/>
            <person name="Hattori M."/>
            <person name="Murai T."/>
            <person name="Xavier J.R."/>
            <person name="Hirose N."/>
            <person name="Honda K."/>
        </authorList>
    </citation>
    <scope>NUCLEOTIDE SEQUENCE [LARGE SCALE GENOMIC DNA]</scope>
    <source>
        <strain evidence="3 4">CE91-St30</strain>
    </source>
</reference>
<feature type="transmembrane region" description="Helical" evidence="1">
    <location>
        <begin position="84"/>
        <end position="107"/>
    </location>
</feature>
<sequence>MLFGALIIDPLFIGLGALMRYTAFDPNPAFGYRTTRSMQSPEAWAYANRKAGSLMAIVGLVGLALSIATAVIDAATPLTTTDAGFAVASFLYVGVPLVGIVAVIPVVERDLKKLFPSDAAASTFPDEATPSASAAAPVSVAIPMSTARKVLFGALCVLPLIIAACGFGALPDTVAVHFDASGPDGWAPRTQVFLFAAIMAASNLVLACAYRVFLRRQTSARSRTSDVLAFVAFAVCMLIASAAVLYIVLFNIG</sequence>
<evidence type="ECO:0000313" key="3">
    <source>
        <dbReference type="EMBL" id="BDE95817.1"/>
    </source>
</evidence>
<evidence type="ECO:0000256" key="1">
    <source>
        <dbReference type="SAM" id="Phobius"/>
    </source>
</evidence>
<feature type="transmembrane region" description="Helical" evidence="1">
    <location>
        <begin position="190"/>
        <end position="214"/>
    </location>
</feature>
<name>A0ABN6MG94_9ACTN</name>
<evidence type="ECO:0000259" key="2">
    <source>
        <dbReference type="Pfam" id="PF07853"/>
    </source>
</evidence>
<dbReference type="Pfam" id="PF07853">
    <property type="entry name" value="DUF1648"/>
    <property type="match status" value="1"/>
</dbReference>
<evidence type="ECO:0000313" key="4">
    <source>
        <dbReference type="Proteomes" id="UP001320544"/>
    </source>
</evidence>
<proteinExistence type="predicted"/>
<dbReference type="Pfam" id="PF13630">
    <property type="entry name" value="SdpI"/>
    <property type="match status" value="1"/>
</dbReference>
<keyword evidence="1" id="KW-0812">Transmembrane</keyword>
<dbReference type="Proteomes" id="UP001320544">
    <property type="component" value="Chromosome"/>
</dbReference>